<evidence type="ECO:0000256" key="3">
    <source>
        <dbReference type="ARBA" id="ARBA00022692"/>
    </source>
</evidence>
<keyword evidence="7" id="KW-1185">Reference proteome</keyword>
<dbReference type="GO" id="GO:0043190">
    <property type="term" value="C:ATP-binding cassette (ABC) transporter complex"/>
    <property type="evidence" value="ECO:0007669"/>
    <property type="project" value="TreeGrafter"/>
</dbReference>
<dbReference type="PANTHER" id="PTHR33529:SF6">
    <property type="entry name" value="YJGP_YJGQ FAMILY PERMEASE"/>
    <property type="match status" value="1"/>
</dbReference>
<dbReference type="GO" id="GO:0015920">
    <property type="term" value="P:lipopolysaccharide transport"/>
    <property type="evidence" value="ECO:0007669"/>
    <property type="project" value="TreeGrafter"/>
</dbReference>
<accession>A0A3S1DIL8</accession>
<proteinExistence type="predicted"/>
<dbReference type="EMBL" id="RIAR02000001">
    <property type="protein sequence ID" value="NSL90012.1"/>
    <property type="molecule type" value="Genomic_DNA"/>
</dbReference>
<keyword evidence="2" id="KW-1003">Cell membrane</keyword>
<evidence type="ECO:0000256" key="1">
    <source>
        <dbReference type="ARBA" id="ARBA00004651"/>
    </source>
</evidence>
<comment type="caution">
    <text evidence="6">The sequence shown here is derived from an EMBL/GenBank/DDBJ whole genome shotgun (WGS) entry which is preliminary data.</text>
</comment>
<keyword evidence="4" id="KW-1133">Transmembrane helix</keyword>
<dbReference type="Pfam" id="PF03739">
    <property type="entry name" value="LptF_LptG"/>
    <property type="match status" value="2"/>
</dbReference>
<evidence type="ECO:0000256" key="5">
    <source>
        <dbReference type="ARBA" id="ARBA00023136"/>
    </source>
</evidence>
<keyword evidence="3" id="KW-0812">Transmembrane</keyword>
<sequence length="478" mass="54377">MKKLDKLIIKTFLGPFVATFFVTLFVLVMQFLWKYVDDLVGKGLDTIVIVQLIAYTSATLVTLALPLAVLLSSIMTFGNLGESFELVALKSSGISLLRFIRPLLAVCSIIGVLAFLFANYVIPVANLQAKSLLYDITNSKPAFNIKAGVFYKDIPGYTIKVAQKDKDNQTIHQVMIFDHQSGGGEKIILAEKGQMVLTANKRFLYFILDNGWRYEERGNRGYSAPADMVRLGFKKYSKAFDLSSFAFNRLNMDLFASNQQMLNIRQLDVAIDSLQKVENQFSKTVHAYVTTRFPFYKWKDTGWVATAPPLKVKNIEEMVPENRLRSVLERAEQSTRETVSALEQPTREFTDKHGLILMHKVEWQRKFTLAAACVVMFLIGAPLGSIIRKGGLGTPLVFAVIFFVIFNIFFMIGEKMARSGVMFTWSGMWLSNIVLLPIAAFLIYKAMNDSNLFNKEFYFRVYQKIKKFLQRFKKQPTI</sequence>
<evidence type="ECO:0000313" key="7">
    <source>
        <dbReference type="Proteomes" id="UP000281028"/>
    </source>
</evidence>
<dbReference type="PANTHER" id="PTHR33529">
    <property type="entry name" value="SLR0882 PROTEIN-RELATED"/>
    <property type="match status" value="1"/>
</dbReference>
<dbReference type="Proteomes" id="UP000281028">
    <property type="component" value="Unassembled WGS sequence"/>
</dbReference>
<name>A0A3S1DIL8_9BACT</name>
<evidence type="ECO:0000256" key="2">
    <source>
        <dbReference type="ARBA" id="ARBA00022475"/>
    </source>
</evidence>
<dbReference type="InterPro" id="IPR005495">
    <property type="entry name" value="LptG/LptF_permease"/>
</dbReference>
<gene>
    <name evidence="6" type="ORF">ECE50_024445</name>
</gene>
<evidence type="ECO:0000256" key="4">
    <source>
        <dbReference type="ARBA" id="ARBA00022989"/>
    </source>
</evidence>
<reference evidence="6" key="1">
    <citation type="submission" date="2020-05" db="EMBL/GenBank/DDBJ databases">
        <title>Chitinophaga laudate sp. nov., isolated from a tropical peat swamp.</title>
        <authorList>
            <person name="Goh C.B.S."/>
            <person name="Lee M.S."/>
            <person name="Parimannan S."/>
            <person name="Pasbakhsh P."/>
            <person name="Yule C.M."/>
            <person name="Rajandas H."/>
            <person name="Loke S."/>
            <person name="Croft L."/>
            <person name="Tan J.B.L."/>
        </authorList>
    </citation>
    <scope>NUCLEOTIDE SEQUENCE</scope>
    <source>
        <strain evidence="6">Mgbs1</strain>
    </source>
</reference>
<evidence type="ECO:0000313" key="6">
    <source>
        <dbReference type="EMBL" id="NSL90012.1"/>
    </source>
</evidence>
<comment type="subcellular location">
    <subcellularLocation>
        <location evidence="1">Cell membrane</location>
        <topology evidence="1">Multi-pass membrane protein</topology>
    </subcellularLocation>
</comment>
<dbReference type="RefSeq" id="WP_127044507.1">
    <property type="nucleotide sequence ID" value="NZ_JAABOK010000006.1"/>
</dbReference>
<protein>
    <submittedName>
        <fullName evidence="6">YjgP/YjgQ family permease</fullName>
    </submittedName>
</protein>
<organism evidence="6 7">
    <name type="scientific">Chitinophaga solisilvae</name>
    <dbReference type="NCBI Taxonomy" id="1233460"/>
    <lineage>
        <taxon>Bacteria</taxon>
        <taxon>Pseudomonadati</taxon>
        <taxon>Bacteroidota</taxon>
        <taxon>Chitinophagia</taxon>
        <taxon>Chitinophagales</taxon>
        <taxon>Chitinophagaceae</taxon>
        <taxon>Chitinophaga</taxon>
    </lineage>
</organism>
<dbReference type="AlphaFoldDB" id="A0A3S1DIL8"/>
<keyword evidence="5" id="KW-0472">Membrane</keyword>
<dbReference type="OrthoDB" id="1096108at2"/>